<proteinExistence type="inferred from homology"/>
<keyword evidence="4 6" id="KW-0012">Acyltransferase</keyword>
<dbReference type="InterPro" id="IPR024925">
    <property type="entry name" value="Malonyl_CoA-ACP_transAc"/>
</dbReference>
<accession>A0A0G9H7T7</accession>
<evidence type="ECO:0000256" key="6">
    <source>
        <dbReference type="PIRNR" id="PIRNR000446"/>
    </source>
</evidence>
<dbReference type="GO" id="GO:0004314">
    <property type="term" value="F:[acyl-carrier-protein] S-malonyltransferase activity"/>
    <property type="evidence" value="ECO:0007669"/>
    <property type="project" value="UniProtKB-EC"/>
</dbReference>
<keyword evidence="8" id="KW-1185">Reference proteome</keyword>
<dbReference type="PANTHER" id="PTHR42681:SF1">
    <property type="entry name" value="MALONYL-COA-ACYL CARRIER PROTEIN TRANSACYLASE, MITOCHONDRIAL"/>
    <property type="match status" value="1"/>
</dbReference>
<evidence type="ECO:0000256" key="2">
    <source>
        <dbReference type="ARBA" id="ARBA00018953"/>
    </source>
</evidence>
<name>A0A0G9H7T7_9GAMM</name>
<dbReference type="PANTHER" id="PTHR42681">
    <property type="entry name" value="MALONYL-COA-ACYL CARRIER PROTEIN TRANSACYLASE, MITOCHONDRIAL"/>
    <property type="match status" value="1"/>
</dbReference>
<dbReference type="GO" id="GO:0006633">
    <property type="term" value="P:fatty acid biosynthetic process"/>
    <property type="evidence" value="ECO:0007669"/>
    <property type="project" value="TreeGrafter"/>
</dbReference>
<dbReference type="Gene3D" id="3.40.366.10">
    <property type="entry name" value="Malonyl-Coenzyme A Acyl Carrier Protein, domain 2"/>
    <property type="match status" value="1"/>
</dbReference>
<sequence length="316" mass="32565">MTASSASLAVVFPGQGSQSVCMLAELAATHPEVRAAFDEASEGAGIDLWELSQNGPEERLNSTENTQPALLAASVAVWRVWVKQGGARPAYLSGHSLGEYSALVAAGAISLKDAAGLVAERGRLMQAAVPAGVGAMAAILGGDDAQIAQVCAEVAQGQVVAPANFNSPGQLVIAGHAEAVDRALARLAELGVKKAVKLAVSVPSHCMLMRDAADRLGERMAAIAWSMPSIPVIQNADAQVHTSVEDIRGALMRQLYLPVRWTECVQALAANGITQALECGPGKVLSGLIKRIDKSVEARPIGTPAELDAALALASA</sequence>
<dbReference type="PIRSF" id="PIRSF000446">
    <property type="entry name" value="Mct"/>
    <property type="match status" value="1"/>
</dbReference>
<evidence type="ECO:0000256" key="5">
    <source>
        <dbReference type="ARBA" id="ARBA00048462"/>
    </source>
</evidence>
<dbReference type="KEGG" id="lrz:BJI69_21455"/>
<evidence type="ECO:0000313" key="7">
    <source>
        <dbReference type="EMBL" id="APG06218.1"/>
    </source>
</evidence>
<dbReference type="Gene3D" id="3.30.70.250">
    <property type="entry name" value="Malonyl-CoA ACP transacylase, ACP-binding"/>
    <property type="match status" value="1"/>
</dbReference>
<dbReference type="STRING" id="1440763.BJI69_21455"/>
<reference evidence="8" key="1">
    <citation type="submission" date="2016-09" db="EMBL/GenBank/DDBJ databases">
        <authorList>
            <person name="Lysoe E."/>
        </authorList>
    </citation>
    <scope>NUCLEOTIDE SEQUENCE [LARGE SCALE GENOMIC DNA]</scope>
    <source>
        <strain evidence="8">LJ96T</strain>
    </source>
</reference>
<evidence type="ECO:0000256" key="1">
    <source>
        <dbReference type="ARBA" id="ARBA00013258"/>
    </source>
</evidence>
<dbReference type="FunFam" id="3.30.70.250:FF:000001">
    <property type="entry name" value="Malonyl CoA-acyl carrier protein transacylase"/>
    <property type="match status" value="1"/>
</dbReference>
<dbReference type="EC" id="2.3.1.39" evidence="1 6"/>
<evidence type="ECO:0000256" key="3">
    <source>
        <dbReference type="ARBA" id="ARBA00022679"/>
    </source>
</evidence>
<dbReference type="InterPro" id="IPR014043">
    <property type="entry name" value="Acyl_transferase_dom"/>
</dbReference>
<dbReference type="InterPro" id="IPR016036">
    <property type="entry name" value="Malonyl_transacylase_ACP-bd"/>
</dbReference>
<dbReference type="SMART" id="SM00827">
    <property type="entry name" value="PKS_AT"/>
    <property type="match status" value="1"/>
</dbReference>
<protein>
    <recommendedName>
        <fullName evidence="2 6">Malonyl CoA-acyl carrier protein transacylase</fullName>
        <ecNumber evidence="1 6">2.3.1.39</ecNumber>
    </recommendedName>
</protein>
<keyword evidence="3 6" id="KW-0808">Transferase</keyword>
<dbReference type="Proteomes" id="UP000182987">
    <property type="component" value="Chromosome"/>
</dbReference>
<dbReference type="RefSeq" id="WP_046968736.1">
    <property type="nucleotide sequence ID" value="NZ_CP017480.1"/>
</dbReference>
<dbReference type="EMBL" id="CP017480">
    <property type="protein sequence ID" value="APG06218.1"/>
    <property type="molecule type" value="Genomic_DNA"/>
</dbReference>
<dbReference type="GO" id="GO:0005829">
    <property type="term" value="C:cytosol"/>
    <property type="evidence" value="ECO:0007669"/>
    <property type="project" value="TreeGrafter"/>
</dbReference>
<dbReference type="PATRIC" id="fig|1440763.5.peg.3279"/>
<dbReference type="AlphaFoldDB" id="A0A0G9H7T7"/>
<comment type="catalytic activity">
    <reaction evidence="5 6">
        <text>holo-[ACP] + malonyl-CoA = malonyl-[ACP] + CoA</text>
        <dbReference type="Rhea" id="RHEA:41792"/>
        <dbReference type="Rhea" id="RHEA-COMP:9623"/>
        <dbReference type="Rhea" id="RHEA-COMP:9685"/>
        <dbReference type="ChEBI" id="CHEBI:57287"/>
        <dbReference type="ChEBI" id="CHEBI:57384"/>
        <dbReference type="ChEBI" id="CHEBI:64479"/>
        <dbReference type="ChEBI" id="CHEBI:78449"/>
        <dbReference type="EC" id="2.3.1.39"/>
    </reaction>
</comment>
<organism evidence="7 8">
    <name type="scientific">Luteibacter rhizovicinus DSM 16549</name>
    <dbReference type="NCBI Taxonomy" id="1440763"/>
    <lineage>
        <taxon>Bacteria</taxon>
        <taxon>Pseudomonadati</taxon>
        <taxon>Pseudomonadota</taxon>
        <taxon>Gammaproteobacteria</taxon>
        <taxon>Lysobacterales</taxon>
        <taxon>Rhodanobacteraceae</taxon>
        <taxon>Luteibacter</taxon>
    </lineage>
</organism>
<evidence type="ECO:0000313" key="8">
    <source>
        <dbReference type="Proteomes" id="UP000182987"/>
    </source>
</evidence>
<dbReference type="OrthoDB" id="9808564at2"/>
<dbReference type="NCBIfam" id="TIGR00128">
    <property type="entry name" value="fabD"/>
    <property type="match status" value="1"/>
</dbReference>
<dbReference type="InterPro" id="IPR016035">
    <property type="entry name" value="Acyl_Trfase/lysoPLipase"/>
</dbReference>
<dbReference type="SUPFAM" id="SSF55048">
    <property type="entry name" value="Probable ACP-binding domain of malonyl-CoA ACP transacylase"/>
    <property type="match status" value="1"/>
</dbReference>
<dbReference type="InterPro" id="IPR001227">
    <property type="entry name" value="Ac_transferase_dom_sf"/>
</dbReference>
<dbReference type="InterPro" id="IPR050858">
    <property type="entry name" value="Mal-CoA-ACP_Trans/PKS_FabD"/>
</dbReference>
<dbReference type="Pfam" id="PF00698">
    <property type="entry name" value="Acyl_transf_1"/>
    <property type="match status" value="1"/>
</dbReference>
<gene>
    <name evidence="7" type="ORF">BJI69_21455</name>
</gene>
<dbReference type="SUPFAM" id="SSF52151">
    <property type="entry name" value="FabD/lysophospholipase-like"/>
    <property type="match status" value="1"/>
</dbReference>
<dbReference type="InterPro" id="IPR004410">
    <property type="entry name" value="Malonyl_CoA-ACP_transAc_FabD"/>
</dbReference>
<comment type="similarity">
    <text evidence="6">Belongs to the fabD family.</text>
</comment>
<evidence type="ECO:0000256" key="4">
    <source>
        <dbReference type="ARBA" id="ARBA00023315"/>
    </source>
</evidence>